<dbReference type="AlphaFoldDB" id="A0A2K1J9V7"/>
<sequence length="213" mass="23969">MESRFLATDSPSLQYERENVNSFGFEPDAGFKEVQADAETVHVESPQQSRTLYRENKFPSSNSLCEHVLVKSCKSSKRAASVDFMEYVVPYEDEKTHAQLNCKRGSKSFWKTLRFWQRNKISVACMNLNSSPRPTDFKLEGHGHKLTRAKREVLGPVYTTCSSAYSSNPRTSDQQVSYPAILPPLTSGSGGNGCPYIPLNRCQRIPSGPLYFP</sequence>
<reference evidence="1 3" key="2">
    <citation type="journal article" date="2018" name="Plant J.">
        <title>The Physcomitrella patens chromosome-scale assembly reveals moss genome structure and evolution.</title>
        <authorList>
            <person name="Lang D."/>
            <person name="Ullrich K.K."/>
            <person name="Murat F."/>
            <person name="Fuchs J."/>
            <person name="Jenkins J."/>
            <person name="Haas F.B."/>
            <person name="Piednoel M."/>
            <person name="Gundlach H."/>
            <person name="Van Bel M."/>
            <person name="Meyberg R."/>
            <person name="Vives C."/>
            <person name="Morata J."/>
            <person name="Symeonidi A."/>
            <person name="Hiss M."/>
            <person name="Muchero W."/>
            <person name="Kamisugi Y."/>
            <person name="Saleh O."/>
            <person name="Blanc G."/>
            <person name="Decker E.L."/>
            <person name="van Gessel N."/>
            <person name="Grimwood J."/>
            <person name="Hayes R.D."/>
            <person name="Graham S.W."/>
            <person name="Gunter L.E."/>
            <person name="McDaniel S.F."/>
            <person name="Hoernstein S.N.W."/>
            <person name="Larsson A."/>
            <person name="Li F.W."/>
            <person name="Perroud P.F."/>
            <person name="Phillips J."/>
            <person name="Ranjan P."/>
            <person name="Rokshar D.S."/>
            <person name="Rothfels C.J."/>
            <person name="Schneider L."/>
            <person name="Shu S."/>
            <person name="Stevenson D.W."/>
            <person name="Thummler F."/>
            <person name="Tillich M."/>
            <person name="Villarreal Aguilar J.C."/>
            <person name="Widiez T."/>
            <person name="Wong G.K."/>
            <person name="Wymore A."/>
            <person name="Zhang Y."/>
            <person name="Zimmer A.D."/>
            <person name="Quatrano R.S."/>
            <person name="Mayer K.F.X."/>
            <person name="Goodstein D."/>
            <person name="Casacuberta J.M."/>
            <person name="Vandepoele K."/>
            <person name="Reski R."/>
            <person name="Cuming A.C."/>
            <person name="Tuskan G.A."/>
            <person name="Maumus F."/>
            <person name="Salse J."/>
            <person name="Schmutz J."/>
            <person name="Rensing S.A."/>
        </authorList>
    </citation>
    <scope>NUCLEOTIDE SEQUENCE [LARGE SCALE GENOMIC DNA]</scope>
    <source>
        <strain evidence="2 3">cv. Gransden 2004</strain>
    </source>
</reference>
<dbReference type="Gramene" id="Pp3c16_24830V3.1">
    <property type="protein sequence ID" value="Pp3c16_24830V3.1"/>
    <property type="gene ID" value="Pp3c16_24830"/>
</dbReference>
<dbReference type="RefSeq" id="XP_024398209.1">
    <property type="nucleotide sequence ID" value="XM_024542441.2"/>
</dbReference>
<dbReference type="PaxDb" id="3218-PP1S4_385V6.1"/>
<reference evidence="2" key="3">
    <citation type="submission" date="2020-12" db="UniProtKB">
        <authorList>
            <consortium name="EnsemblPlants"/>
        </authorList>
    </citation>
    <scope>IDENTIFICATION</scope>
</reference>
<dbReference type="EMBL" id="ABEU02000016">
    <property type="protein sequence ID" value="PNR38313.1"/>
    <property type="molecule type" value="Genomic_DNA"/>
</dbReference>
<dbReference type="EnsemblPlants" id="Pp3c16_24830V3.1">
    <property type="protein sequence ID" value="Pp3c16_24830V3.1"/>
    <property type="gene ID" value="Pp3c16_24830"/>
</dbReference>
<keyword evidence="3" id="KW-1185">Reference proteome</keyword>
<dbReference type="KEGG" id="ppp:112293240"/>
<protein>
    <submittedName>
        <fullName evidence="1 2">Uncharacterized protein</fullName>
    </submittedName>
</protein>
<proteinExistence type="predicted"/>
<dbReference type="Proteomes" id="UP000006727">
    <property type="component" value="Chromosome 16"/>
</dbReference>
<name>A0A2K1J9V7_PHYPA</name>
<reference evidence="1 3" key="1">
    <citation type="journal article" date="2008" name="Science">
        <title>The Physcomitrella genome reveals evolutionary insights into the conquest of land by plants.</title>
        <authorList>
            <person name="Rensing S."/>
            <person name="Lang D."/>
            <person name="Zimmer A."/>
            <person name="Terry A."/>
            <person name="Salamov A."/>
            <person name="Shapiro H."/>
            <person name="Nishiyama T."/>
            <person name="Perroud P.-F."/>
            <person name="Lindquist E."/>
            <person name="Kamisugi Y."/>
            <person name="Tanahashi T."/>
            <person name="Sakakibara K."/>
            <person name="Fujita T."/>
            <person name="Oishi K."/>
            <person name="Shin-I T."/>
            <person name="Kuroki Y."/>
            <person name="Toyoda A."/>
            <person name="Suzuki Y."/>
            <person name="Hashimoto A."/>
            <person name="Yamaguchi K."/>
            <person name="Sugano A."/>
            <person name="Kohara Y."/>
            <person name="Fujiyama A."/>
            <person name="Anterola A."/>
            <person name="Aoki S."/>
            <person name="Ashton N."/>
            <person name="Barbazuk W.B."/>
            <person name="Barker E."/>
            <person name="Bennetzen J."/>
            <person name="Bezanilla M."/>
            <person name="Blankenship R."/>
            <person name="Cho S.H."/>
            <person name="Dutcher S."/>
            <person name="Estelle M."/>
            <person name="Fawcett J.A."/>
            <person name="Gundlach H."/>
            <person name="Hanada K."/>
            <person name="Heyl A."/>
            <person name="Hicks K.A."/>
            <person name="Hugh J."/>
            <person name="Lohr M."/>
            <person name="Mayer K."/>
            <person name="Melkozernov A."/>
            <person name="Murata T."/>
            <person name="Nelson D."/>
            <person name="Pils B."/>
            <person name="Prigge M."/>
            <person name="Reiss B."/>
            <person name="Renner T."/>
            <person name="Rombauts S."/>
            <person name="Rushton P."/>
            <person name="Sanderfoot A."/>
            <person name="Schween G."/>
            <person name="Shiu S.-H."/>
            <person name="Stueber K."/>
            <person name="Theodoulou F.L."/>
            <person name="Tu H."/>
            <person name="Van de Peer Y."/>
            <person name="Verrier P.J."/>
            <person name="Waters E."/>
            <person name="Wood A."/>
            <person name="Yang L."/>
            <person name="Cove D."/>
            <person name="Cuming A."/>
            <person name="Hasebe M."/>
            <person name="Lucas S."/>
            <person name="Mishler D.B."/>
            <person name="Reski R."/>
            <person name="Grigoriev I."/>
            <person name="Quatrano R.S."/>
            <person name="Boore J.L."/>
        </authorList>
    </citation>
    <scope>NUCLEOTIDE SEQUENCE [LARGE SCALE GENOMIC DNA]</scope>
    <source>
        <strain evidence="2 3">cv. Gransden 2004</strain>
    </source>
</reference>
<accession>A0A2K1J9V7</accession>
<dbReference type="GeneID" id="112293240"/>
<organism evidence="1">
    <name type="scientific">Physcomitrium patens</name>
    <name type="common">Spreading-leaved earth moss</name>
    <name type="synonym">Physcomitrella patens</name>
    <dbReference type="NCBI Taxonomy" id="3218"/>
    <lineage>
        <taxon>Eukaryota</taxon>
        <taxon>Viridiplantae</taxon>
        <taxon>Streptophyta</taxon>
        <taxon>Embryophyta</taxon>
        <taxon>Bryophyta</taxon>
        <taxon>Bryophytina</taxon>
        <taxon>Bryopsida</taxon>
        <taxon>Funariidae</taxon>
        <taxon>Funariales</taxon>
        <taxon>Funariaceae</taxon>
        <taxon>Physcomitrium</taxon>
    </lineage>
</organism>
<dbReference type="RefSeq" id="XP_024398210.1">
    <property type="nucleotide sequence ID" value="XM_024542442.2"/>
</dbReference>
<evidence type="ECO:0000313" key="1">
    <source>
        <dbReference type="EMBL" id="PNR38313.1"/>
    </source>
</evidence>
<evidence type="ECO:0000313" key="3">
    <source>
        <dbReference type="Proteomes" id="UP000006727"/>
    </source>
</evidence>
<gene>
    <name evidence="2" type="primary">LOC112293240</name>
    <name evidence="1" type="ORF">PHYPA_021424</name>
</gene>
<evidence type="ECO:0000313" key="2">
    <source>
        <dbReference type="EnsemblPlants" id="Pp3c16_24830V3.1"/>
    </source>
</evidence>